<feature type="transmembrane region" description="Helical" evidence="1">
    <location>
        <begin position="12"/>
        <end position="29"/>
    </location>
</feature>
<evidence type="ECO:0000256" key="1">
    <source>
        <dbReference type="SAM" id="Phobius"/>
    </source>
</evidence>
<dbReference type="Proteomes" id="UP000198885">
    <property type="component" value="Unassembled WGS sequence"/>
</dbReference>
<dbReference type="EMBL" id="FOGU01000003">
    <property type="protein sequence ID" value="SER85903.1"/>
    <property type="molecule type" value="Genomic_DNA"/>
</dbReference>
<name>A0A1H9SNF2_9RHOB</name>
<reference evidence="2 3" key="1">
    <citation type="submission" date="2016-10" db="EMBL/GenBank/DDBJ databases">
        <authorList>
            <person name="de Groot N.N."/>
        </authorList>
    </citation>
    <scope>NUCLEOTIDE SEQUENCE [LARGE SCALE GENOMIC DNA]</scope>
    <source>
        <strain evidence="2 3">DSM 23042</strain>
    </source>
</reference>
<keyword evidence="1" id="KW-1133">Transmembrane helix</keyword>
<protein>
    <submittedName>
        <fullName evidence="2">Uncharacterized protein</fullName>
    </submittedName>
</protein>
<evidence type="ECO:0000313" key="3">
    <source>
        <dbReference type="Proteomes" id="UP000198885"/>
    </source>
</evidence>
<keyword evidence="1" id="KW-0812">Transmembrane</keyword>
<gene>
    <name evidence="2" type="ORF">SAMN04490244_103276</name>
</gene>
<evidence type="ECO:0000313" key="2">
    <source>
        <dbReference type="EMBL" id="SER85903.1"/>
    </source>
</evidence>
<keyword evidence="1" id="KW-0472">Membrane</keyword>
<dbReference type="RefSeq" id="WP_092690488.1">
    <property type="nucleotide sequence ID" value="NZ_FOGU01000003.1"/>
</dbReference>
<keyword evidence="3" id="KW-1185">Reference proteome</keyword>
<accession>A0A1H9SNF2</accession>
<sequence length="62" mass="6656">MARDGVKVEQHSGLGLAWLAGWLFAIGYLDLSFWQGVIALVLWPYFLGADLAALQPAAAPAQ</sequence>
<organism evidence="2 3">
    <name type="scientific">Tranquillimonas rosea</name>
    <dbReference type="NCBI Taxonomy" id="641238"/>
    <lineage>
        <taxon>Bacteria</taxon>
        <taxon>Pseudomonadati</taxon>
        <taxon>Pseudomonadota</taxon>
        <taxon>Alphaproteobacteria</taxon>
        <taxon>Rhodobacterales</taxon>
        <taxon>Roseobacteraceae</taxon>
        <taxon>Tranquillimonas</taxon>
    </lineage>
</organism>
<dbReference type="AlphaFoldDB" id="A0A1H9SNF2"/>
<proteinExistence type="predicted"/>